<name>A0A8J3FGQ2_9ACTN</name>
<dbReference type="AlphaFoldDB" id="A0A8J3FGQ2"/>
<dbReference type="Pfam" id="PF00691">
    <property type="entry name" value="OmpA"/>
    <property type="match status" value="1"/>
</dbReference>
<feature type="transmembrane region" description="Helical" evidence="9">
    <location>
        <begin position="27"/>
        <end position="47"/>
    </location>
</feature>
<evidence type="ECO:0000259" key="10">
    <source>
        <dbReference type="PROSITE" id="PS51123"/>
    </source>
</evidence>
<dbReference type="InterPro" id="IPR025713">
    <property type="entry name" value="MotB-like_N_dom"/>
</dbReference>
<feature type="compositionally biased region" description="Basic residues" evidence="8">
    <location>
        <begin position="1"/>
        <end position="13"/>
    </location>
</feature>
<evidence type="ECO:0000256" key="8">
    <source>
        <dbReference type="SAM" id="MobiDB-lite"/>
    </source>
</evidence>
<keyword evidence="12" id="KW-1185">Reference proteome</keyword>
<dbReference type="InterPro" id="IPR050330">
    <property type="entry name" value="Bact_OuterMem_StrucFunc"/>
</dbReference>
<evidence type="ECO:0000313" key="11">
    <source>
        <dbReference type="EMBL" id="GGK18049.1"/>
    </source>
</evidence>
<evidence type="ECO:0000256" key="1">
    <source>
        <dbReference type="ARBA" id="ARBA00004162"/>
    </source>
</evidence>
<keyword evidence="3" id="KW-1003">Cell membrane</keyword>
<dbReference type="GO" id="GO:0005886">
    <property type="term" value="C:plasma membrane"/>
    <property type="evidence" value="ECO:0007669"/>
    <property type="project" value="UniProtKB-SubCell"/>
</dbReference>
<feature type="region of interest" description="Disordered" evidence="8">
    <location>
        <begin position="307"/>
        <end position="330"/>
    </location>
</feature>
<dbReference type="Pfam" id="PF13677">
    <property type="entry name" value="MotB_plug"/>
    <property type="match status" value="1"/>
</dbReference>
<evidence type="ECO:0000313" key="12">
    <source>
        <dbReference type="Proteomes" id="UP000662200"/>
    </source>
</evidence>
<evidence type="ECO:0000256" key="5">
    <source>
        <dbReference type="ARBA" id="ARBA00022989"/>
    </source>
</evidence>
<evidence type="ECO:0000256" key="6">
    <source>
        <dbReference type="ARBA" id="ARBA00023136"/>
    </source>
</evidence>
<dbReference type="EMBL" id="BMQC01000002">
    <property type="protein sequence ID" value="GGK18049.1"/>
    <property type="molecule type" value="Genomic_DNA"/>
</dbReference>
<evidence type="ECO:0000256" key="9">
    <source>
        <dbReference type="SAM" id="Phobius"/>
    </source>
</evidence>
<feature type="domain" description="OmpA-like" evidence="10">
    <location>
        <begin position="170"/>
        <end position="290"/>
    </location>
</feature>
<keyword evidence="4 9" id="KW-0812">Transmembrane</keyword>
<dbReference type="Proteomes" id="UP000662200">
    <property type="component" value="Unassembled WGS sequence"/>
</dbReference>
<accession>A0A8J3FGQ2</accession>
<dbReference type="RefSeq" id="WP_189112824.1">
    <property type="nucleotide sequence ID" value="NZ_BMQC01000002.1"/>
</dbReference>
<protein>
    <submittedName>
        <fullName evidence="11">Chemotaxis protein MotB</fullName>
    </submittedName>
</protein>
<evidence type="ECO:0000256" key="4">
    <source>
        <dbReference type="ARBA" id="ARBA00022692"/>
    </source>
</evidence>
<proteinExistence type="inferred from homology"/>
<dbReference type="PANTHER" id="PTHR30329:SF21">
    <property type="entry name" value="LIPOPROTEIN YIAD-RELATED"/>
    <property type="match status" value="1"/>
</dbReference>
<evidence type="ECO:0000256" key="2">
    <source>
        <dbReference type="ARBA" id="ARBA00008914"/>
    </source>
</evidence>
<keyword evidence="6 7" id="KW-0472">Membrane</keyword>
<reference evidence="11" key="2">
    <citation type="submission" date="2020-09" db="EMBL/GenBank/DDBJ databases">
        <authorList>
            <person name="Sun Q."/>
            <person name="Ohkuma M."/>
        </authorList>
    </citation>
    <scope>NUCLEOTIDE SEQUENCE</scope>
    <source>
        <strain evidence="11">JCM 3091</strain>
    </source>
</reference>
<dbReference type="CDD" id="cd07185">
    <property type="entry name" value="OmpA_C-like"/>
    <property type="match status" value="1"/>
</dbReference>
<comment type="subcellular location">
    <subcellularLocation>
        <location evidence="1">Cell membrane</location>
        <topology evidence="1">Single-pass membrane protein</topology>
    </subcellularLocation>
</comment>
<dbReference type="InterPro" id="IPR036737">
    <property type="entry name" value="OmpA-like_sf"/>
</dbReference>
<feature type="region of interest" description="Disordered" evidence="8">
    <location>
        <begin position="1"/>
        <end position="21"/>
    </location>
</feature>
<evidence type="ECO:0000256" key="7">
    <source>
        <dbReference type="PROSITE-ProRule" id="PRU00473"/>
    </source>
</evidence>
<dbReference type="PANTHER" id="PTHR30329">
    <property type="entry name" value="STATOR ELEMENT OF FLAGELLAR MOTOR COMPLEX"/>
    <property type="match status" value="1"/>
</dbReference>
<feature type="compositionally biased region" description="Basic and acidic residues" evidence="8">
    <location>
        <begin position="318"/>
        <end position="330"/>
    </location>
</feature>
<keyword evidence="5 9" id="KW-1133">Transmembrane helix</keyword>
<gene>
    <name evidence="11" type="ORF">GCM10010124_08320</name>
</gene>
<comment type="similarity">
    <text evidence="2">Belongs to the MotB family.</text>
</comment>
<reference evidence="11" key="1">
    <citation type="journal article" date="2014" name="Int. J. Syst. Evol. Microbiol.">
        <title>Complete genome sequence of Corynebacterium casei LMG S-19264T (=DSM 44701T), isolated from a smear-ripened cheese.</title>
        <authorList>
            <consortium name="US DOE Joint Genome Institute (JGI-PGF)"/>
            <person name="Walter F."/>
            <person name="Albersmeier A."/>
            <person name="Kalinowski J."/>
            <person name="Ruckert C."/>
        </authorList>
    </citation>
    <scope>NUCLEOTIDE SEQUENCE</scope>
    <source>
        <strain evidence="11">JCM 3091</strain>
    </source>
</reference>
<comment type="caution">
    <text evidence="11">The sequence shown here is derived from an EMBL/GenBank/DDBJ whole genome shotgun (WGS) entry which is preliminary data.</text>
</comment>
<dbReference type="Gene3D" id="3.30.1330.60">
    <property type="entry name" value="OmpA-like domain"/>
    <property type="match status" value="1"/>
</dbReference>
<organism evidence="11 12">
    <name type="scientific">Pilimelia terevasa</name>
    <dbReference type="NCBI Taxonomy" id="53372"/>
    <lineage>
        <taxon>Bacteria</taxon>
        <taxon>Bacillati</taxon>
        <taxon>Actinomycetota</taxon>
        <taxon>Actinomycetes</taxon>
        <taxon>Micromonosporales</taxon>
        <taxon>Micromonosporaceae</taxon>
        <taxon>Pilimelia</taxon>
    </lineage>
</organism>
<evidence type="ECO:0000256" key="3">
    <source>
        <dbReference type="ARBA" id="ARBA00022475"/>
    </source>
</evidence>
<dbReference type="PROSITE" id="PS51123">
    <property type="entry name" value="OMPA_2"/>
    <property type="match status" value="1"/>
</dbReference>
<dbReference type="SUPFAM" id="SSF103088">
    <property type="entry name" value="OmpA-like"/>
    <property type="match status" value="1"/>
</dbReference>
<dbReference type="InterPro" id="IPR006665">
    <property type="entry name" value="OmpA-like"/>
</dbReference>
<sequence length="330" mass="35119">MSHGSSKKGRKKGGGHEEEHENHERWLVSYADMLTLLFVLFVVLFSMSTVDAAKFSALANSLAQGFGVTSAALSGQSSPIPGTPDQPQVIPPIRQGANTQLAEPIVEQATAKDKKIAKAAVAAASRSKALTDALAAAKEARNLAEVEKKIKNALRRDKLDSQVKFKIDERGLVVSVISSDVVFAGDRADLQPGGQTILRAVAPALLKLPNKIEVDGHTNQLKVPTLNYPSAWELSTARASVVVRYLNSQGVAEDRMFAAGFAGTRPLIDPKDPRAVTQNRRVDVVILSGLPAEQRALLPSVAEGAEAEAAAAPVTENAHTEPTHPKTDAH</sequence>